<name>A0A9N9M511_9HELO</name>
<feature type="compositionally biased region" description="Polar residues" evidence="1">
    <location>
        <begin position="56"/>
        <end position="70"/>
    </location>
</feature>
<evidence type="ECO:0000256" key="1">
    <source>
        <dbReference type="SAM" id="MobiDB-lite"/>
    </source>
</evidence>
<dbReference type="OrthoDB" id="5383057at2759"/>
<feature type="compositionally biased region" description="Polar residues" evidence="1">
    <location>
        <begin position="1"/>
        <end position="10"/>
    </location>
</feature>
<dbReference type="AlphaFoldDB" id="A0A9N9M511"/>
<dbReference type="EMBL" id="CAJVRM010000754">
    <property type="protein sequence ID" value="CAG8984249.1"/>
    <property type="molecule type" value="Genomic_DNA"/>
</dbReference>
<proteinExistence type="predicted"/>
<organism evidence="2 3">
    <name type="scientific">Hymenoscyphus albidus</name>
    <dbReference type="NCBI Taxonomy" id="595503"/>
    <lineage>
        <taxon>Eukaryota</taxon>
        <taxon>Fungi</taxon>
        <taxon>Dikarya</taxon>
        <taxon>Ascomycota</taxon>
        <taxon>Pezizomycotina</taxon>
        <taxon>Leotiomycetes</taxon>
        <taxon>Helotiales</taxon>
        <taxon>Helotiaceae</taxon>
        <taxon>Hymenoscyphus</taxon>
    </lineage>
</organism>
<dbReference type="Proteomes" id="UP000701801">
    <property type="component" value="Unassembled WGS sequence"/>
</dbReference>
<keyword evidence="3" id="KW-1185">Reference proteome</keyword>
<evidence type="ECO:0000313" key="2">
    <source>
        <dbReference type="EMBL" id="CAG8984249.1"/>
    </source>
</evidence>
<reference evidence="2" key="1">
    <citation type="submission" date="2021-07" db="EMBL/GenBank/DDBJ databases">
        <authorList>
            <person name="Durling M."/>
        </authorList>
    </citation>
    <scope>NUCLEOTIDE SEQUENCE</scope>
</reference>
<feature type="region of interest" description="Disordered" evidence="1">
    <location>
        <begin position="1"/>
        <end position="152"/>
    </location>
</feature>
<protein>
    <submittedName>
        <fullName evidence="2">Uncharacterized protein</fullName>
    </submittedName>
</protein>
<gene>
    <name evidence="2" type="ORF">HYALB_00010505</name>
</gene>
<evidence type="ECO:0000313" key="3">
    <source>
        <dbReference type="Proteomes" id="UP000701801"/>
    </source>
</evidence>
<sequence>MSTRNPTHGQKVTDPNAPVIKEGAGAVVSDSLAAESARAGGGFASNRDTDPFGAKGSNSIFTNRDTSSATRLDPAVDAEAREAESDWAEEKKLGASGGQRGSARTAPSYVSSQFVDSKGPKGENLTEGFEGGAGNNASFNGDIGGRNDPGRKALDKIVKDNADASEMAGMPKQMGDIGDNDFTALGRNTPA</sequence>
<accession>A0A9N9M511</accession>
<comment type="caution">
    <text evidence="2">The sequence shown here is derived from an EMBL/GenBank/DDBJ whole genome shotgun (WGS) entry which is preliminary data.</text>
</comment>
<feature type="compositionally biased region" description="Basic and acidic residues" evidence="1">
    <location>
        <begin position="78"/>
        <end position="93"/>
    </location>
</feature>
<feature type="region of interest" description="Disordered" evidence="1">
    <location>
        <begin position="168"/>
        <end position="191"/>
    </location>
</feature>